<feature type="transmembrane region" description="Helical" evidence="8">
    <location>
        <begin position="370"/>
        <end position="395"/>
    </location>
</feature>
<evidence type="ECO:0000256" key="6">
    <source>
        <dbReference type="ARBA" id="ARBA00023136"/>
    </source>
</evidence>
<gene>
    <name evidence="10" type="ORF">Voc01_053400</name>
</gene>
<keyword evidence="11" id="KW-1185">Reference proteome</keyword>
<feature type="compositionally biased region" description="Low complexity" evidence="7">
    <location>
        <begin position="459"/>
        <end position="475"/>
    </location>
</feature>
<evidence type="ECO:0000256" key="5">
    <source>
        <dbReference type="ARBA" id="ARBA00023065"/>
    </source>
</evidence>
<keyword evidence="6 8" id="KW-0472">Membrane</keyword>
<dbReference type="InterPro" id="IPR050794">
    <property type="entry name" value="CPA2_transporter"/>
</dbReference>
<organism evidence="10 11">
    <name type="scientific">Virgisporangium ochraceum</name>
    <dbReference type="NCBI Taxonomy" id="65505"/>
    <lineage>
        <taxon>Bacteria</taxon>
        <taxon>Bacillati</taxon>
        <taxon>Actinomycetota</taxon>
        <taxon>Actinomycetes</taxon>
        <taxon>Micromonosporales</taxon>
        <taxon>Micromonosporaceae</taxon>
        <taxon>Virgisporangium</taxon>
    </lineage>
</organism>
<feature type="transmembrane region" description="Helical" evidence="8">
    <location>
        <begin position="286"/>
        <end position="304"/>
    </location>
</feature>
<evidence type="ECO:0000259" key="9">
    <source>
        <dbReference type="Pfam" id="PF00999"/>
    </source>
</evidence>
<feature type="transmembrane region" description="Helical" evidence="8">
    <location>
        <begin position="89"/>
        <end position="112"/>
    </location>
</feature>
<feature type="transmembrane region" description="Helical" evidence="8">
    <location>
        <begin position="432"/>
        <end position="455"/>
    </location>
</feature>
<feature type="compositionally biased region" description="Pro residues" evidence="7">
    <location>
        <begin position="476"/>
        <end position="489"/>
    </location>
</feature>
<accession>A0A8J4EDC0</accession>
<dbReference type="GO" id="GO:0015297">
    <property type="term" value="F:antiporter activity"/>
    <property type="evidence" value="ECO:0007669"/>
    <property type="project" value="InterPro"/>
</dbReference>
<dbReference type="PANTHER" id="PTHR32468:SF0">
    <property type="entry name" value="K(+)_H(+) ANTIPORTER 1"/>
    <property type="match status" value="1"/>
</dbReference>
<proteinExistence type="predicted"/>
<dbReference type="Pfam" id="PF00999">
    <property type="entry name" value="Na_H_Exchanger"/>
    <property type="match status" value="1"/>
</dbReference>
<dbReference type="PANTHER" id="PTHR32468">
    <property type="entry name" value="CATION/H + ANTIPORTER"/>
    <property type="match status" value="1"/>
</dbReference>
<comment type="subcellular location">
    <subcellularLocation>
        <location evidence="1">Membrane</location>
        <topology evidence="1">Multi-pass membrane protein</topology>
    </subcellularLocation>
</comment>
<feature type="transmembrane region" description="Helical" evidence="8">
    <location>
        <begin position="250"/>
        <end position="274"/>
    </location>
</feature>
<feature type="region of interest" description="Disordered" evidence="7">
    <location>
        <begin position="459"/>
        <end position="495"/>
    </location>
</feature>
<feature type="transmembrane region" description="Helical" evidence="8">
    <location>
        <begin position="118"/>
        <end position="139"/>
    </location>
</feature>
<feature type="domain" description="Cation/H+ exchanger transmembrane" evidence="9">
    <location>
        <begin position="72"/>
        <end position="450"/>
    </location>
</feature>
<feature type="transmembrane region" description="Helical" evidence="8">
    <location>
        <begin position="55"/>
        <end position="77"/>
    </location>
</feature>
<evidence type="ECO:0000256" key="8">
    <source>
        <dbReference type="SAM" id="Phobius"/>
    </source>
</evidence>
<evidence type="ECO:0000256" key="3">
    <source>
        <dbReference type="ARBA" id="ARBA00022692"/>
    </source>
</evidence>
<feature type="transmembrane region" description="Helical" evidence="8">
    <location>
        <begin position="186"/>
        <end position="209"/>
    </location>
</feature>
<evidence type="ECO:0000256" key="4">
    <source>
        <dbReference type="ARBA" id="ARBA00022989"/>
    </source>
</evidence>
<dbReference type="Proteomes" id="UP000635606">
    <property type="component" value="Unassembled WGS sequence"/>
</dbReference>
<dbReference type="AlphaFoldDB" id="A0A8J4EDC0"/>
<evidence type="ECO:0000313" key="11">
    <source>
        <dbReference type="Proteomes" id="UP000635606"/>
    </source>
</evidence>
<feature type="transmembrane region" description="Helical" evidence="8">
    <location>
        <begin position="27"/>
        <end position="49"/>
    </location>
</feature>
<keyword evidence="4 8" id="KW-1133">Transmembrane helix</keyword>
<dbReference type="GO" id="GO:1902600">
    <property type="term" value="P:proton transmembrane transport"/>
    <property type="evidence" value="ECO:0007669"/>
    <property type="project" value="InterPro"/>
</dbReference>
<reference evidence="10" key="1">
    <citation type="submission" date="2021-01" db="EMBL/GenBank/DDBJ databases">
        <title>Whole genome shotgun sequence of Virgisporangium ochraceum NBRC 16418.</title>
        <authorList>
            <person name="Komaki H."/>
            <person name="Tamura T."/>
        </authorList>
    </citation>
    <scope>NUCLEOTIDE SEQUENCE</scope>
    <source>
        <strain evidence="10">NBRC 16418</strain>
    </source>
</reference>
<dbReference type="Gene3D" id="1.20.1530.20">
    <property type="match status" value="1"/>
</dbReference>
<name>A0A8J4EDC0_9ACTN</name>
<comment type="caution">
    <text evidence="10">The sequence shown here is derived from an EMBL/GenBank/DDBJ whole genome shotgun (WGS) entry which is preliminary data.</text>
</comment>
<evidence type="ECO:0000256" key="2">
    <source>
        <dbReference type="ARBA" id="ARBA00022448"/>
    </source>
</evidence>
<feature type="transmembrane region" description="Helical" evidence="8">
    <location>
        <begin position="221"/>
        <end position="244"/>
    </location>
</feature>
<keyword evidence="5" id="KW-0406">Ion transport</keyword>
<feature type="transmembrane region" description="Helical" evidence="8">
    <location>
        <begin position="151"/>
        <end position="174"/>
    </location>
</feature>
<keyword evidence="2" id="KW-0813">Transport</keyword>
<dbReference type="InterPro" id="IPR038770">
    <property type="entry name" value="Na+/solute_symporter_sf"/>
</dbReference>
<dbReference type="EMBL" id="BOPH01000080">
    <property type="protein sequence ID" value="GIJ70423.1"/>
    <property type="molecule type" value="Genomic_DNA"/>
</dbReference>
<keyword evidence="3 8" id="KW-0812">Transmembrane</keyword>
<dbReference type="RefSeq" id="WP_203930326.1">
    <property type="nucleotide sequence ID" value="NZ_BOPH01000080.1"/>
</dbReference>
<dbReference type="GO" id="GO:0016020">
    <property type="term" value="C:membrane"/>
    <property type="evidence" value="ECO:0007669"/>
    <property type="project" value="UniProtKB-SubCell"/>
</dbReference>
<sequence>MNTPATGPRAAVAWWPRRAGGRWPRRFASTVAALLAAAVLVLVTPRLLSGPEHGVLARFLLAASVVVVVCHLLGAAATRLGQPAVVGEVLGGILLGPSVLGALWPSALATLFSAEVRSALGLAAQLGLVTFMFLLGCELRTGDLAARHRTVAIVVTGSMGLTFAAGLAVMGVFGAGSVAGPADRPVVTALFFALALSITALPVLARILTDLGLIRTGLGALALRSAAVGDVVLWVGLAALLGAAGPSGAGTAAVTAVAIAAALTVSVLWVRPALAVAVRWAGRRADAAQILLPVLLGGAIAYAAGAQVLGLHPVIGAFLFGVLVPRDVPVVEDLNDRLRGFAMAVLLPLFFAGVGLATSVGLLGADPVRWLFLAAVVAAACGAKFLGASGAARLAGLPARESLRLGALLNCRGVTEIVVAAIGWQYHLINDLGLTVLVLVALATTAMTGPLMTVLGGPAAAGSAGGPPREATVTPPAAPAAPASRPPPAAVSSGR</sequence>
<evidence type="ECO:0000256" key="7">
    <source>
        <dbReference type="SAM" id="MobiDB-lite"/>
    </source>
</evidence>
<protein>
    <recommendedName>
        <fullName evidence="9">Cation/H+ exchanger transmembrane domain-containing protein</fullName>
    </recommendedName>
</protein>
<evidence type="ECO:0000256" key="1">
    <source>
        <dbReference type="ARBA" id="ARBA00004141"/>
    </source>
</evidence>
<feature type="transmembrane region" description="Helical" evidence="8">
    <location>
        <begin position="340"/>
        <end position="364"/>
    </location>
</feature>
<evidence type="ECO:0000313" key="10">
    <source>
        <dbReference type="EMBL" id="GIJ70423.1"/>
    </source>
</evidence>
<dbReference type="InterPro" id="IPR006153">
    <property type="entry name" value="Cation/H_exchanger_TM"/>
</dbReference>